<protein>
    <submittedName>
        <fullName evidence="2">Uncharacterized protein</fullName>
    </submittedName>
</protein>
<gene>
    <name evidence="2" type="ORF">BDN70DRAFT_146906</name>
</gene>
<name>A0A9P6CYQ2_9AGAR</name>
<accession>A0A9P6CYQ2</accession>
<keyword evidence="3" id="KW-1185">Reference proteome</keyword>
<dbReference type="EMBL" id="MU155279">
    <property type="protein sequence ID" value="KAF9476858.1"/>
    <property type="molecule type" value="Genomic_DNA"/>
</dbReference>
<dbReference type="OrthoDB" id="10622522at2759"/>
<reference evidence="2" key="1">
    <citation type="submission" date="2020-11" db="EMBL/GenBank/DDBJ databases">
        <authorList>
            <consortium name="DOE Joint Genome Institute"/>
            <person name="Ahrendt S."/>
            <person name="Riley R."/>
            <person name="Andreopoulos W."/>
            <person name="Labutti K."/>
            <person name="Pangilinan J."/>
            <person name="Ruiz-Duenas F.J."/>
            <person name="Barrasa J.M."/>
            <person name="Sanchez-Garcia M."/>
            <person name="Camarero S."/>
            <person name="Miyauchi S."/>
            <person name="Serrano A."/>
            <person name="Linde D."/>
            <person name="Babiker R."/>
            <person name="Drula E."/>
            <person name="Ayuso-Fernandez I."/>
            <person name="Pacheco R."/>
            <person name="Padilla G."/>
            <person name="Ferreira P."/>
            <person name="Barriuso J."/>
            <person name="Kellner H."/>
            <person name="Castanera R."/>
            <person name="Alfaro M."/>
            <person name="Ramirez L."/>
            <person name="Pisabarro A.G."/>
            <person name="Kuo A."/>
            <person name="Tritt A."/>
            <person name="Lipzen A."/>
            <person name="He G."/>
            <person name="Yan M."/>
            <person name="Ng V."/>
            <person name="Cullen D."/>
            <person name="Martin F."/>
            <person name="Rosso M.-N."/>
            <person name="Henrissat B."/>
            <person name="Hibbett D."/>
            <person name="Martinez A.T."/>
            <person name="Grigoriev I.V."/>
        </authorList>
    </citation>
    <scope>NUCLEOTIDE SEQUENCE</scope>
    <source>
        <strain evidence="2">CIRM-BRFM 674</strain>
    </source>
</reference>
<evidence type="ECO:0000256" key="1">
    <source>
        <dbReference type="SAM" id="MobiDB-lite"/>
    </source>
</evidence>
<evidence type="ECO:0000313" key="3">
    <source>
        <dbReference type="Proteomes" id="UP000807469"/>
    </source>
</evidence>
<dbReference type="Proteomes" id="UP000807469">
    <property type="component" value="Unassembled WGS sequence"/>
</dbReference>
<dbReference type="AlphaFoldDB" id="A0A9P6CYQ2"/>
<feature type="compositionally biased region" description="Basic and acidic residues" evidence="1">
    <location>
        <begin position="105"/>
        <end position="114"/>
    </location>
</feature>
<sequence length="114" mass="12196">MSLGDKKPEVDIDIVASLGKTELGAGSESVDAEHMSLLTAFQDFVITLVSSGDRDKQNDQLSVSPKAGKLILALQEFVSGIIKGSKSGVRSMIQADLTEDEDMNEEHTTDEKGV</sequence>
<comment type="caution">
    <text evidence="2">The sequence shown here is derived from an EMBL/GenBank/DDBJ whole genome shotgun (WGS) entry which is preliminary data.</text>
</comment>
<evidence type="ECO:0000313" key="2">
    <source>
        <dbReference type="EMBL" id="KAF9476858.1"/>
    </source>
</evidence>
<proteinExistence type="predicted"/>
<feature type="region of interest" description="Disordered" evidence="1">
    <location>
        <begin position="95"/>
        <end position="114"/>
    </location>
</feature>
<organism evidence="2 3">
    <name type="scientific">Pholiota conissans</name>
    <dbReference type="NCBI Taxonomy" id="109636"/>
    <lineage>
        <taxon>Eukaryota</taxon>
        <taxon>Fungi</taxon>
        <taxon>Dikarya</taxon>
        <taxon>Basidiomycota</taxon>
        <taxon>Agaricomycotina</taxon>
        <taxon>Agaricomycetes</taxon>
        <taxon>Agaricomycetidae</taxon>
        <taxon>Agaricales</taxon>
        <taxon>Agaricineae</taxon>
        <taxon>Strophariaceae</taxon>
        <taxon>Pholiota</taxon>
    </lineage>
</organism>